<keyword evidence="1" id="KW-0812">Transmembrane</keyword>
<accession>A0A6S6U2D7</accession>
<organism evidence="2">
    <name type="scientific">uncultured Sulfurovum sp</name>
    <dbReference type="NCBI Taxonomy" id="269237"/>
    <lineage>
        <taxon>Bacteria</taxon>
        <taxon>Pseudomonadati</taxon>
        <taxon>Campylobacterota</taxon>
        <taxon>Epsilonproteobacteria</taxon>
        <taxon>Campylobacterales</taxon>
        <taxon>Sulfurovaceae</taxon>
        <taxon>Sulfurovum</taxon>
        <taxon>environmental samples</taxon>
    </lineage>
</organism>
<protein>
    <submittedName>
        <fullName evidence="2">Uncharacterized protein</fullName>
    </submittedName>
</protein>
<feature type="transmembrane region" description="Helical" evidence="1">
    <location>
        <begin position="58"/>
        <end position="78"/>
    </location>
</feature>
<evidence type="ECO:0000313" key="2">
    <source>
        <dbReference type="EMBL" id="CAA6823380.1"/>
    </source>
</evidence>
<name>A0A6S6U2D7_9BACT</name>
<sequence>MRTENVEQAVIHSKKGKDVSFVITPKNKYSLFKVCYYELKHRTRSEFRTIIYQKKKDLLYYMLRGVHLLTFGHYTLVYEYEASADDYS</sequence>
<dbReference type="AlphaFoldDB" id="A0A6S6U2D7"/>
<evidence type="ECO:0000256" key="1">
    <source>
        <dbReference type="SAM" id="Phobius"/>
    </source>
</evidence>
<dbReference type="EMBL" id="CACVAS010000117">
    <property type="protein sequence ID" value="CAA6823380.1"/>
    <property type="molecule type" value="Genomic_DNA"/>
</dbReference>
<reference evidence="2" key="1">
    <citation type="submission" date="2020-01" db="EMBL/GenBank/DDBJ databases">
        <authorList>
            <person name="Meier V. D."/>
            <person name="Meier V D."/>
        </authorList>
    </citation>
    <scope>NUCLEOTIDE SEQUENCE</scope>
    <source>
        <strain evidence="2">HLG_WM_MAG_01</strain>
    </source>
</reference>
<keyword evidence="1" id="KW-0472">Membrane</keyword>
<proteinExistence type="predicted"/>
<keyword evidence="1" id="KW-1133">Transmembrane helix</keyword>
<gene>
    <name evidence="2" type="ORF">HELGO_WM916</name>
</gene>